<dbReference type="PANTHER" id="PTHR19336:SF9">
    <property type="entry name" value="SPINDLE POLE BODY PROTEIN PPC89"/>
    <property type="match status" value="1"/>
</dbReference>
<proteinExistence type="predicted"/>
<reference evidence="8 9" key="1">
    <citation type="submission" date="2020-01" db="EMBL/GenBank/DDBJ databases">
        <authorList>
            <consortium name="DOE Joint Genome Institute"/>
            <person name="Haridas S."/>
            <person name="Albert R."/>
            <person name="Binder M."/>
            <person name="Bloem J."/>
            <person name="Labutti K."/>
            <person name="Salamov A."/>
            <person name="Andreopoulos B."/>
            <person name="Baker S.E."/>
            <person name="Barry K."/>
            <person name="Bills G."/>
            <person name="Bluhm B.H."/>
            <person name="Cannon C."/>
            <person name="Castanera R."/>
            <person name="Culley D.E."/>
            <person name="Daum C."/>
            <person name="Ezra D."/>
            <person name="Gonzalez J.B."/>
            <person name="Henrissat B."/>
            <person name="Kuo A."/>
            <person name="Liang C."/>
            <person name="Lipzen A."/>
            <person name="Lutzoni F."/>
            <person name="Magnuson J."/>
            <person name="Mondo S."/>
            <person name="Nolan M."/>
            <person name="Ohm R."/>
            <person name="Pangilinan J."/>
            <person name="Park H.-J.H."/>
            <person name="Ramirez L."/>
            <person name="Alfaro M."/>
            <person name="Sun H."/>
            <person name="Tritt A."/>
            <person name="Yoshinaga Y."/>
            <person name="Zwiers L.-H.L."/>
            <person name="Turgeon B.G."/>
            <person name="Goodwin S.B."/>
            <person name="Spatafora J.W."/>
            <person name="Crous P.W."/>
            <person name="Grigoriev I.V."/>
        </authorList>
    </citation>
    <scope>NUCLEOTIDE SEQUENCE [LARGE SCALE GENOMIC DNA]</scope>
    <source>
        <strain evidence="8 9">CBS 611.86</strain>
    </source>
</reference>
<sequence length="1194" mass="134486">MQSSPPQSNGKAQALRELSRSFSHSPRDIPSVSPPASDSNPTQRSGFGATNSEEFWDNDDVLQSTQHKLDDDTNALPQYPRIRSTAKKINSWQMQRSEALNPDTSMVNKQFNDFDQSASDEEDVSVEQARGGHRSNRSTPAKRSSSFQAFDSLYDMTPPSRSRKTYAAETGSLRRDAQIRRASRNDLDTASPRPTSTRNSQALPINNERKRTSLAQLHAKVSADESSFAEERPPTMSFPTKNTRWGGSRSRQTSLQTDGNVDAPSRIQATPRSRPTTAQTTAQSFVLPDMPNLTELVSGVFQDGTPVFSKNTPARFRPTAPNGRKPFHLPVDSVPIPDEEKAIFAGLQLLQDKVAQMEHERAEAEKKIEEQELEIIELKSANDIQDKIRRNDSALGSTDGEGSGKTNWKVEKTRLDATVQTLRTKLDRAERKIDVLDIEKKRLSSERDNMAGQLGVAFQNFEEVKTEKEALRLENDYLRQEIDTLRAENESLHDRLEQEEMHRRDETGQLRRQVDRAENVTQRENVTLRAELARVRAQYDENTQNLTRKNTELRKARKDQAEYARLKTENDSLKAQMENLRARREVENHRWANREAELKSKVDRRDATIRLFEDETQEQTNEAMRLDNNNLRQELAQIAAQHEDDNRQWSMKEAELQRKIKQRNGVADMAREVLGSRHANDQRVNESAPVSADKENGLEEPTSKSTYRPDDNTRTRTRNRVQQESRNIRTVSASHPPTQGDDSTRRSFIKITRAPRASPGHSTRSVSAPIINKKNAEQDDTVESTTDLSLAPRGTPYVMHGAASGKPMASIIEPPVDLDLTDLSYFPTEDVAQVRRNLEEDRIAARNKGSFAPLKQTVREDTVRSERPTREDTVRSEQAAHDETGRSLVSTRRPSLPRKSSLKDVTAKTNVTQFEEDATGDVSNLDAADGEPTQTKESAVDISMLSNTSRRRRSAPTEMTSAFILPDIEIDSHKQGTTRIVLNGNITGRHHDNGNCIVCRRNAANPPAGPLRVPKLVPVSSRMPDDVDATLRPVRSPAEALALVVKELQDERAHLHVELCVLRGKLECHDVSLGARERKSLDAGMHEALRLISIKDTQIYNLYDVLEGQQQGEHELTEQNVEELTREIRVEDETAKKMGKEKKVTIQSYIDTEDEHSAHPSGGSGDEEDLPWEGFEDSQSVNLAGLQARRSSVY</sequence>
<dbReference type="PANTHER" id="PTHR19336">
    <property type="entry name" value="UNCHARACTERIZED DUF1167"/>
    <property type="match status" value="1"/>
</dbReference>
<dbReference type="InterPro" id="IPR024957">
    <property type="entry name" value="Cep57_MT-bd_dom"/>
</dbReference>
<dbReference type="EMBL" id="JAADJZ010000006">
    <property type="protein sequence ID" value="KAF2874505.1"/>
    <property type="molecule type" value="Genomic_DNA"/>
</dbReference>
<feature type="compositionally biased region" description="Basic and acidic residues" evidence="5">
    <location>
        <begin position="172"/>
        <end position="187"/>
    </location>
</feature>
<dbReference type="OrthoDB" id="76453at2759"/>
<dbReference type="InterPro" id="IPR051756">
    <property type="entry name" value="Centrosomal_MT-associated"/>
</dbReference>
<feature type="coiled-coil region" evidence="4">
    <location>
        <begin position="412"/>
        <end position="502"/>
    </location>
</feature>
<feature type="region of interest" description="Disordered" evidence="5">
    <location>
        <begin position="848"/>
        <end position="939"/>
    </location>
</feature>
<feature type="compositionally biased region" description="Polar residues" evidence="5">
    <location>
        <begin position="1"/>
        <end position="11"/>
    </location>
</feature>
<dbReference type="AlphaFoldDB" id="A0A7C8MTF4"/>
<feature type="compositionally biased region" description="Polar residues" evidence="5">
    <location>
        <begin position="34"/>
        <end position="53"/>
    </location>
</feature>
<comment type="caution">
    <text evidence="8">The sequence shown here is derived from an EMBL/GenBank/DDBJ whole genome shotgun (WGS) entry which is preliminary data.</text>
</comment>
<evidence type="ECO:0000256" key="2">
    <source>
        <dbReference type="ARBA" id="ARBA00022490"/>
    </source>
</evidence>
<evidence type="ECO:0000313" key="9">
    <source>
        <dbReference type="Proteomes" id="UP000481861"/>
    </source>
</evidence>
<feature type="compositionally biased region" description="Polar residues" evidence="5">
    <location>
        <begin position="137"/>
        <end position="149"/>
    </location>
</feature>
<dbReference type="Pfam" id="PF14197">
    <property type="entry name" value="Cep57_CLD_2"/>
    <property type="match status" value="1"/>
</dbReference>
<keyword evidence="9" id="KW-1185">Reference proteome</keyword>
<feature type="compositionally biased region" description="Basic and acidic residues" evidence="5">
    <location>
        <begin position="857"/>
        <end position="885"/>
    </location>
</feature>
<feature type="compositionally biased region" description="Acidic residues" evidence="5">
    <location>
        <begin position="1165"/>
        <end position="1176"/>
    </location>
</feature>
<keyword evidence="4" id="KW-0175">Coiled coil</keyword>
<dbReference type="GO" id="GO:0008017">
    <property type="term" value="F:microtubule binding"/>
    <property type="evidence" value="ECO:0007669"/>
    <property type="project" value="InterPro"/>
</dbReference>
<evidence type="ECO:0000313" key="8">
    <source>
        <dbReference type="EMBL" id="KAF2874505.1"/>
    </source>
</evidence>
<evidence type="ECO:0000256" key="1">
    <source>
        <dbReference type="ARBA" id="ARBA00004267"/>
    </source>
</evidence>
<evidence type="ECO:0000259" key="6">
    <source>
        <dbReference type="Pfam" id="PF06657"/>
    </source>
</evidence>
<evidence type="ECO:0008006" key="10">
    <source>
        <dbReference type="Google" id="ProtNLM"/>
    </source>
</evidence>
<evidence type="ECO:0000256" key="3">
    <source>
        <dbReference type="ARBA" id="ARBA00023212"/>
    </source>
</evidence>
<organism evidence="8 9">
    <name type="scientific">Massariosphaeria phaeospora</name>
    <dbReference type="NCBI Taxonomy" id="100035"/>
    <lineage>
        <taxon>Eukaryota</taxon>
        <taxon>Fungi</taxon>
        <taxon>Dikarya</taxon>
        <taxon>Ascomycota</taxon>
        <taxon>Pezizomycotina</taxon>
        <taxon>Dothideomycetes</taxon>
        <taxon>Pleosporomycetidae</taxon>
        <taxon>Pleosporales</taxon>
        <taxon>Pleosporales incertae sedis</taxon>
        <taxon>Massariosphaeria</taxon>
    </lineage>
</organism>
<feature type="compositionally biased region" description="Basic and acidic residues" evidence="5">
    <location>
        <begin position="675"/>
        <end position="684"/>
    </location>
</feature>
<dbReference type="InterPro" id="IPR025925">
    <property type="entry name" value="PPC89_CLD"/>
</dbReference>
<protein>
    <recommendedName>
        <fullName evidence="10">Cep57 centrosome microtubule-binding domain-containing protein</fullName>
    </recommendedName>
</protein>
<feature type="coiled-coil region" evidence="4">
    <location>
        <begin position="347"/>
        <end position="381"/>
    </location>
</feature>
<feature type="compositionally biased region" description="Polar residues" evidence="5">
    <location>
        <begin position="87"/>
        <end position="117"/>
    </location>
</feature>
<feature type="region of interest" description="Disordered" evidence="5">
    <location>
        <begin position="1149"/>
        <end position="1194"/>
    </location>
</feature>
<feature type="coiled-coil region" evidence="4">
    <location>
        <begin position="536"/>
        <end position="659"/>
    </location>
</feature>
<feature type="region of interest" description="Disordered" evidence="5">
    <location>
        <begin position="675"/>
        <end position="745"/>
    </location>
</feature>
<comment type="subcellular location">
    <subcellularLocation>
        <location evidence="1">Cytoplasm</location>
        <location evidence="1">Cytoskeleton</location>
        <location evidence="1">Microtubule organizing center</location>
    </subcellularLocation>
</comment>
<accession>A0A7C8MTF4</accession>
<feature type="domain" description="Cep57 centrosome microtubule-binding" evidence="6">
    <location>
        <begin position="1029"/>
        <end position="1105"/>
    </location>
</feature>
<feature type="region of interest" description="Disordered" evidence="5">
    <location>
        <begin position="1"/>
        <end position="278"/>
    </location>
</feature>
<gene>
    <name evidence="8" type="ORF">BDV95DRAFT_488398</name>
</gene>
<feature type="compositionally biased region" description="Polar residues" evidence="5">
    <location>
        <begin position="192"/>
        <end position="204"/>
    </location>
</feature>
<name>A0A7C8MTF4_9PLEO</name>
<feature type="compositionally biased region" description="Polar residues" evidence="5">
    <location>
        <begin position="237"/>
        <end position="259"/>
    </location>
</feature>
<feature type="compositionally biased region" description="Polar residues" evidence="5">
    <location>
        <begin position="728"/>
        <end position="741"/>
    </location>
</feature>
<dbReference type="Proteomes" id="UP000481861">
    <property type="component" value="Unassembled WGS sequence"/>
</dbReference>
<feature type="coiled-coil region" evidence="4">
    <location>
        <begin position="1114"/>
        <end position="1141"/>
    </location>
</feature>
<dbReference type="Pfam" id="PF06657">
    <property type="entry name" value="Cep57_MT_bd"/>
    <property type="match status" value="1"/>
</dbReference>
<feature type="domain" description="PPC89 centrosome localisation" evidence="7">
    <location>
        <begin position="415"/>
        <end position="480"/>
    </location>
</feature>
<evidence type="ECO:0000256" key="5">
    <source>
        <dbReference type="SAM" id="MobiDB-lite"/>
    </source>
</evidence>
<keyword evidence="2" id="KW-0963">Cytoplasm</keyword>
<evidence type="ECO:0000259" key="7">
    <source>
        <dbReference type="Pfam" id="PF14197"/>
    </source>
</evidence>
<dbReference type="GO" id="GO:0005815">
    <property type="term" value="C:microtubule organizing center"/>
    <property type="evidence" value="ECO:0007669"/>
    <property type="project" value="UniProtKB-SubCell"/>
</dbReference>
<keyword evidence="3" id="KW-0206">Cytoskeleton</keyword>
<evidence type="ECO:0000256" key="4">
    <source>
        <dbReference type="SAM" id="Coils"/>
    </source>
</evidence>
<feature type="compositionally biased region" description="Polar residues" evidence="5">
    <location>
        <begin position="267"/>
        <end position="278"/>
    </location>
</feature>